<sequence length="1002" mass="105707">MRGDGAAEHSLRERFVAVVDASGRGDGRHDRGVGGGVREGRDVQHHRARNERSEDHEEAVARIGAGSFDVARRGRCGGRRQRRESARLLPAGLQRDRETAAEPAEAGLERAAAPAYRARPDGEEEGGDGGEERADDAQFVSEGWVSRGEVRSRGRRRAAPRGSGRTADAAVASAGERGGGSEQSGPEVHARRACAALVAHGVGAPDVRDPGPRRSHAAAPLLLPRGLRSGPRGQQEGHARPQVGAERHRGDLPPSLPAGAHGHRDHHAQPLLLPQFPRGGRVSPGLPGHDGAKTAVPAVAPAVPASVPAGAAGGEGGVDAAVADAAAVELRVSDASEHGGGAIVQRHPAIPGVPVGYCGLHIGDAGPGQAGGVPRSVEADRRAERGAAGGLHGAVQRDGGGRRDPSLHVRVALLQRGHRAELPRAAGALRGARRAAAGRALRLGGPSVPQHRRGLDARADEHGRREGADARVLLLPALPAEQQRAGSGHAAGRNEAGRRDSAALGEVAGGVRADQHAGVGVGLRERAAERLDRSDFRIQAARPGGREGLQRLLLHDVRGHGGPARAHRSGGAQSRRVADRQLRPDALAALHHAAPQASVRRRGAGRARTQDPPGHGAEPAARLHAPHLAHHPPPLQPREPRRPLGRRRRLRGAAPLPRRAAGPQAASLHLPALRAARTPPSPPRRRFPRGPAQSRGAGTGESRGGVDAGADACAVLHGRVADAVVQHGPSRLRGVRAAAGRRGAPAEAAVQRRAGELHRADGGRERGAGGHARRIGGGMGAGVAMRRRSEAGRPSVILPGLPSKVVQICASKDLDLVVASTASNQVYLFNLRDGRFVQVIDCTQRVESPWQEEGKTVKANYRITQLLTTWMGYVVISMISVRRGLPNYLLCFDVNGILLYERHDVAKIHTLSASHDSKWLFAESTHHICIFTLPDLRLNTVLASPKLKIESLCVSSDNRALLAGVENGDVFCYGLNLRWKEKEDEMPVEAEEEMMEGNEELD</sequence>
<dbReference type="RefSeq" id="XP_012898989.1">
    <property type="nucleotide sequence ID" value="XM_013043535.1"/>
</dbReference>
<feature type="region of interest" description="Disordered" evidence="1">
    <location>
        <begin position="760"/>
        <end position="781"/>
    </location>
</feature>
<feature type="region of interest" description="Disordered" evidence="1">
    <location>
        <begin position="384"/>
        <end position="404"/>
    </location>
</feature>
<feature type="compositionally biased region" description="Basic residues" evidence="1">
    <location>
        <begin position="73"/>
        <end position="82"/>
    </location>
</feature>
<feature type="compositionally biased region" description="Low complexity" evidence="1">
    <location>
        <begin position="101"/>
        <end position="117"/>
    </location>
</feature>
<feature type="region of interest" description="Disordered" evidence="1">
    <location>
        <begin position="480"/>
        <end position="499"/>
    </location>
</feature>
<feature type="region of interest" description="Disordered" evidence="1">
    <location>
        <begin position="20"/>
        <end position="190"/>
    </location>
</feature>
<gene>
    <name evidence="2" type="ORF">GSBLH_T00004604001</name>
</gene>
<dbReference type="InterPro" id="IPR050865">
    <property type="entry name" value="BEACH_Domain"/>
</dbReference>
<feature type="compositionally biased region" description="Basic and acidic residues" evidence="1">
    <location>
        <begin position="23"/>
        <end position="60"/>
    </location>
</feature>
<keyword evidence="3" id="KW-1185">Reference proteome</keyword>
<reference evidence="2" key="1">
    <citation type="submission" date="2010-02" db="EMBL/GenBank/DDBJ databases">
        <title>Sequencing and annotation of the Blastocystis hominis genome.</title>
        <authorList>
            <person name="Wincker P."/>
        </authorList>
    </citation>
    <scope>NUCLEOTIDE SEQUENCE</scope>
    <source>
        <strain evidence="2">Singapore isolate B</strain>
    </source>
</reference>
<protein>
    <submittedName>
        <fullName evidence="2">Uncharacterized protein</fullName>
    </submittedName>
</protein>
<dbReference type="EMBL" id="FN668689">
    <property type="protein sequence ID" value="CBK24941.2"/>
    <property type="molecule type" value="Genomic_DNA"/>
</dbReference>
<dbReference type="InterPro" id="IPR015943">
    <property type="entry name" value="WD40/YVTN_repeat-like_dom_sf"/>
</dbReference>
<feature type="compositionally biased region" description="Gly residues" evidence="1">
    <location>
        <begin position="697"/>
        <end position="706"/>
    </location>
</feature>
<dbReference type="OMA" id="HHRARNE"/>
<feature type="compositionally biased region" description="Low complexity" evidence="1">
    <location>
        <begin position="217"/>
        <end position="233"/>
    </location>
</feature>
<feature type="compositionally biased region" description="Basic and acidic residues" evidence="1">
    <location>
        <begin position="235"/>
        <end position="251"/>
    </location>
</feature>
<dbReference type="SUPFAM" id="SSF50978">
    <property type="entry name" value="WD40 repeat-like"/>
    <property type="match status" value="1"/>
</dbReference>
<accession>D8MA52</accession>
<dbReference type="Proteomes" id="UP000008312">
    <property type="component" value="Unassembled WGS sequence"/>
</dbReference>
<feature type="compositionally biased region" description="Low complexity" evidence="1">
    <location>
        <begin position="652"/>
        <end position="678"/>
    </location>
</feature>
<dbReference type="Gene3D" id="2.130.10.10">
    <property type="entry name" value="YVTN repeat-like/Quinoprotein amine dehydrogenase"/>
    <property type="match status" value="1"/>
</dbReference>
<proteinExistence type="predicted"/>
<evidence type="ECO:0000256" key="1">
    <source>
        <dbReference type="SAM" id="MobiDB-lite"/>
    </source>
</evidence>
<evidence type="ECO:0000313" key="2">
    <source>
        <dbReference type="EMBL" id="CBK24941.2"/>
    </source>
</evidence>
<dbReference type="PANTHER" id="PTHR13743">
    <property type="entry name" value="BEIGE/BEACH-RELATED"/>
    <property type="match status" value="1"/>
</dbReference>
<dbReference type="InterPro" id="IPR036322">
    <property type="entry name" value="WD40_repeat_dom_sf"/>
</dbReference>
<feature type="region of interest" description="Disordered" evidence="1">
    <location>
        <begin position="591"/>
        <end position="706"/>
    </location>
</feature>
<feature type="region of interest" description="Disordered" evidence="1">
    <location>
        <begin position="203"/>
        <end position="266"/>
    </location>
</feature>
<dbReference type="AlphaFoldDB" id="D8MA52"/>
<evidence type="ECO:0000313" key="3">
    <source>
        <dbReference type="Proteomes" id="UP000008312"/>
    </source>
</evidence>
<organism evidence="2">
    <name type="scientific">Blastocystis hominis</name>
    <dbReference type="NCBI Taxonomy" id="12968"/>
    <lineage>
        <taxon>Eukaryota</taxon>
        <taxon>Sar</taxon>
        <taxon>Stramenopiles</taxon>
        <taxon>Bigyra</taxon>
        <taxon>Opalozoa</taxon>
        <taxon>Opalinata</taxon>
        <taxon>Blastocystidae</taxon>
        <taxon>Blastocystis</taxon>
    </lineage>
</organism>
<dbReference type="InParanoid" id="D8MA52"/>
<name>D8MA52_BLAHO</name>
<dbReference type="GeneID" id="24921622"/>